<comment type="caution">
    <text evidence="4">The sequence shown here is derived from an EMBL/GenBank/DDBJ whole genome shotgun (WGS) entry which is preliminary data.</text>
</comment>
<dbReference type="SMART" id="SM00420">
    <property type="entry name" value="HTH_DEOR"/>
    <property type="match status" value="1"/>
</dbReference>
<dbReference type="InterPro" id="IPR036388">
    <property type="entry name" value="WH-like_DNA-bd_sf"/>
</dbReference>
<organism evidence="4">
    <name type="scientific">Gracilinema caldarium</name>
    <dbReference type="NCBI Taxonomy" id="215591"/>
    <lineage>
        <taxon>Bacteria</taxon>
        <taxon>Pseudomonadati</taxon>
        <taxon>Spirochaetota</taxon>
        <taxon>Spirochaetia</taxon>
        <taxon>Spirochaetales</taxon>
        <taxon>Breznakiellaceae</taxon>
        <taxon>Gracilinema</taxon>
    </lineage>
</organism>
<dbReference type="InterPro" id="IPR037171">
    <property type="entry name" value="NagB/RpiA_transferase-like"/>
</dbReference>
<proteinExistence type="predicted"/>
<dbReference type="EMBL" id="DSVL01000156">
    <property type="protein sequence ID" value="HFH28890.1"/>
    <property type="molecule type" value="Genomic_DNA"/>
</dbReference>
<dbReference type="InterPro" id="IPR050313">
    <property type="entry name" value="Carb_Metab_HTH_regulators"/>
</dbReference>
<keyword evidence="1" id="KW-0805">Transcription regulation</keyword>
<dbReference type="InterPro" id="IPR014036">
    <property type="entry name" value="DeoR-like_C"/>
</dbReference>
<dbReference type="SUPFAM" id="SSF46785">
    <property type="entry name" value="Winged helix' DNA-binding domain"/>
    <property type="match status" value="1"/>
</dbReference>
<dbReference type="Pfam" id="PF08220">
    <property type="entry name" value="HTH_DeoR"/>
    <property type="match status" value="1"/>
</dbReference>
<dbReference type="Pfam" id="PF00455">
    <property type="entry name" value="DeoRC"/>
    <property type="match status" value="1"/>
</dbReference>
<gene>
    <name evidence="4" type="ORF">ENS59_05175</name>
</gene>
<evidence type="ECO:0000313" key="4">
    <source>
        <dbReference type="EMBL" id="HFH28890.1"/>
    </source>
</evidence>
<feature type="domain" description="HTH deoR-type" evidence="3">
    <location>
        <begin position="5"/>
        <end position="60"/>
    </location>
</feature>
<dbReference type="InterPro" id="IPR036390">
    <property type="entry name" value="WH_DNA-bd_sf"/>
</dbReference>
<evidence type="ECO:0000256" key="1">
    <source>
        <dbReference type="ARBA" id="ARBA00023015"/>
    </source>
</evidence>
<dbReference type="Gene3D" id="1.10.10.10">
    <property type="entry name" value="Winged helix-like DNA-binding domain superfamily/Winged helix DNA-binding domain"/>
    <property type="match status" value="1"/>
</dbReference>
<dbReference type="InterPro" id="IPR001034">
    <property type="entry name" value="DeoR_HTH"/>
</dbReference>
<evidence type="ECO:0000256" key="2">
    <source>
        <dbReference type="ARBA" id="ARBA00023163"/>
    </source>
</evidence>
<evidence type="ECO:0000259" key="3">
    <source>
        <dbReference type="PROSITE" id="PS51000"/>
    </source>
</evidence>
<sequence>MNESLSERERLILDKLSQLGTISVSDLAAELQLSEVTIRSDLKELEEKGWLQRTRGGAAPAFHRDILERQRLHMEEKQAIARAAAELVEDGDVIMIEAGTTTALIARYLVGKRDVHIVTNSTLVFSYARMNPALQITMTGGEFRRPTESLVGPIALETINRLNVRLAFVGTDGFSLHRGMTTHLVEGGEIVKAMKAHAEQTILVADSSKYGKVGFVSVLPLEEVALIITDRNLSPQAEKELQEAAISVRLI</sequence>
<dbReference type="SMART" id="SM01134">
    <property type="entry name" value="DeoRC"/>
    <property type="match status" value="1"/>
</dbReference>
<dbReference type="PANTHER" id="PTHR30363:SF44">
    <property type="entry name" value="AGA OPERON TRANSCRIPTIONAL REPRESSOR-RELATED"/>
    <property type="match status" value="1"/>
</dbReference>
<accession>A0A7C3EC02</accession>
<dbReference type="SUPFAM" id="SSF100950">
    <property type="entry name" value="NagB/RpiA/CoA transferase-like"/>
    <property type="match status" value="1"/>
</dbReference>
<dbReference type="Gene3D" id="3.40.50.1360">
    <property type="match status" value="1"/>
</dbReference>
<protein>
    <submittedName>
        <fullName evidence="4">DeoR/GlpR transcriptional regulator</fullName>
    </submittedName>
</protein>
<dbReference type="AlphaFoldDB" id="A0A7C3EC02"/>
<dbReference type="PANTHER" id="PTHR30363">
    <property type="entry name" value="HTH-TYPE TRANSCRIPTIONAL REGULATOR SRLR-RELATED"/>
    <property type="match status" value="1"/>
</dbReference>
<dbReference type="PROSITE" id="PS51000">
    <property type="entry name" value="HTH_DEOR_2"/>
    <property type="match status" value="1"/>
</dbReference>
<reference evidence="4" key="1">
    <citation type="journal article" date="2020" name="mSystems">
        <title>Genome- and Community-Level Interaction Insights into Carbon Utilization and Element Cycling Functions of Hydrothermarchaeota in Hydrothermal Sediment.</title>
        <authorList>
            <person name="Zhou Z."/>
            <person name="Liu Y."/>
            <person name="Xu W."/>
            <person name="Pan J."/>
            <person name="Luo Z.H."/>
            <person name="Li M."/>
        </authorList>
    </citation>
    <scope>NUCLEOTIDE SEQUENCE [LARGE SCALE GENOMIC DNA]</scope>
    <source>
        <strain evidence="4">SpSt-503</strain>
    </source>
</reference>
<name>A0A7C3EC02_9SPIR</name>
<keyword evidence="2" id="KW-0804">Transcription</keyword>
<dbReference type="PRINTS" id="PR00037">
    <property type="entry name" value="HTHLACR"/>
</dbReference>
<dbReference type="GO" id="GO:0003700">
    <property type="term" value="F:DNA-binding transcription factor activity"/>
    <property type="evidence" value="ECO:0007669"/>
    <property type="project" value="InterPro"/>
</dbReference>